<comment type="subcellular location">
    <subcellularLocation>
        <location evidence="1">Cell membrane</location>
        <topology evidence="1">Multi-pass membrane protein</topology>
    </subcellularLocation>
</comment>
<evidence type="ECO:0000256" key="5">
    <source>
        <dbReference type="ARBA" id="ARBA00023136"/>
    </source>
</evidence>
<evidence type="ECO:0000256" key="7">
    <source>
        <dbReference type="SAM" id="Phobius"/>
    </source>
</evidence>
<evidence type="ECO:0000256" key="1">
    <source>
        <dbReference type="ARBA" id="ARBA00004651"/>
    </source>
</evidence>
<dbReference type="GO" id="GO:0022857">
    <property type="term" value="F:transmembrane transporter activity"/>
    <property type="evidence" value="ECO:0007669"/>
    <property type="project" value="TreeGrafter"/>
</dbReference>
<comment type="caution">
    <text evidence="10">The sequence shown here is derived from an EMBL/GenBank/DDBJ whole genome shotgun (WGS) entry which is preliminary data.</text>
</comment>
<evidence type="ECO:0000256" key="3">
    <source>
        <dbReference type="ARBA" id="ARBA00022692"/>
    </source>
</evidence>
<feature type="domain" description="MacB-like periplasmic core" evidence="9">
    <location>
        <begin position="20"/>
        <end position="236"/>
    </location>
</feature>
<feature type="transmembrane region" description="Helical" evidence="7">
    <location>
        <begin position="317"/>
        <end position="340"/>
    </location>
</feature>
<comment type="similarity">
    <text evidence="6">Belongs to the ABC-4 integral membrane protein family.</text>
</comment>
<evidence type="ECO:0000313" key="10">
    <source>
        <dbReference type="EMBL" id="OGF21297.1"/>
    </source>
</evidence>
<dbReference type="EMBL" id="MFGA01000008">
    <property type="protein sequence ID" value="OGF21297.1"/>
    <property type="molecule type" value="Genomic_DNA"/>
</dbReference>
<organism evidence="10 11">
    <name type="scientific">Candidatus Falkowbacteria bacterium RIFOXYA2_FULL_38_12</name>
    <dbReference type="NCBI Taxonomy" id="1797993"/>
    <lineage>
        <taxon>Bacteria</taxon>
        <taxon>Candidatus Falkowiibacteriota</taxon>
    </lineage>
</organism>
<gene>
    <name evidence="10" type="ORF">A2257_00740</name>
</gene>
<sequence>MIIEFFKLSLKNLRHRKLRSWLTVLGVVIGVSLIVSLLFLGEGLKSSIMSQLKMFGTDLIFIFPGEESNPFLGMLSGLELENKDVEIIKDIPGVDLVLPMNTKTTKVKFGGEEKSINLSGSPWYETKAIYGESQGFSMENGSWPVKDNSSEVVFGSIVSKERFKKIIVSGDEVIIGNQKMRVTGVLKATGDQGADTMIYASADNFRKITGKRGGAEQVIVKTKPDYDVDLIAEDIKYELKKQRGGDEFAVLTLLKTAAIVGDVLGIVEIILASIAIVALLVGGVGIMNTMFTAIMERTREIGVMKAIGGSYGKIMKLFLIESGVVGLIGGGIGLFLGIFFAKTAEFIAASKGFQYLDVSINIITIILILLFTFTFGMLAGFLPAHQAAKLNPSEALRKR</sequence>
<dbReference type="PANTHER" id="PTHR30572:SF4">
    <property type="entry name" value="ABC TRANSPORTER PERMEASE YTRF"/>
    <property type="match status" value="1"/>
</dbReference>
<dbReference type="GO" id="GO:0005886">
    <property type="term" value="C:plasma membrane"/>
    <property type="evidence" value="ECO:0007669"/>
    <property type="project" value="UniProtKB-SubCell"/>
</dbReference>
<evidence type="ECO:0000259" key="9">
    <source>
        <dbReference type="Pfam" id="PF12704"/>
    </source>
</evidence>
<reference evidence="10 11" key="1">
    <citation type="journal article" date="2016" name="Nat. Commun.">
        <title>Thousands of microbial genomes shed light on interconnected biogeochemical processes in an aquifer system.</title>
        <authorList>
            <person name="Anantharaman K."/>
            <person name="Brown C.T."/>
            <person name="Hug L.A."/>
            <person name="Sharon I."/>
            <person name="Castelle C.J."/>
            <person name="Probst A.J."/>
            <person name="Thomas B.C."/>
            <person name="Singh A."/>
            <person name="Wilkins M.J."/>
            <person name="Karaoz U."/>
            <person name="Brodie E.L."/>
            <person name="Williams K.H."/>
            <person name="Hubbard S.S."/>
            <person name="Banfield J.F."/>
        </authorList>
    </citation>
    <scope>NUCLEOTIDE SEQUENCE [LARGE SCALE GENOMIC DNA]</scope>
</reference>
<dbReference type="Proteomes" id="UP000177407">
    <property type="component" value="Unassembled WGS sequence"/>
</dbReference>
<dbReference type="AlphaFoldDB" id="A0A1F5S3M4"/>
<name>A0A1F5S3M4_9BACT</name>
<dbReference type="PANTHER" id="PTHR30572">
    <property type="entry name" value="MEMBRANE COMPONENT OF TRANSPORTER-RELATED"/>
    <property type="match status" value="1"/>
</dbReference>
<feature type="transmembrane region" description="Helical" evidence="7">
    <location>
        <begin position="20"/>
        <end position="40"/>
    </location>
</feature>
<proteinExistence type="inferred from homology"/>
<feature type="transmembrane region" description="Helical" evidence="7">
    <location>
        <begin position="360"/>
        <end position="382"/>
    </location>
</feature>
<evidence type="ECO:0008006" key="12">
    <source>
        <dbReference type="Google" id="ProtNLM"/>
    </source>
</evidence>
<evidence type="ECO:0000256" key="6">
    <source>
        <dbReference type="ARBA" id="ARBA00038076"/>
    </source>
</evidence>
<evidence type="ECO:0000256" key="4">
    <source>
        <dbReference type="ARBA" id="ARBA00022989"/>
    </source>
</evidence>
<dbReference type="Pfam" id="PF02687">
    <property type="entry name" value="FtsX"/>
    <property type="match status" value="1"/>
</dbReference>
<evidence type="ECO:0000313" key="11">
    <source>
        <dbReference type="Proteomes" id="UP000177407"/>
    </source>
</evidence>
<accession>A0A1F5S3M4</accession>
<keyword evidence="3 7" id="KW-0812">Transmembrane</keyword>
<feature type="domain" description="ABC3 transporter permease C-terminal" evidence="8">
    <location>
        <begin position="273"/>
        <end position="392"/>
    </location>
</feature>
<evidence type="ECO:0000259" key="8">
    <source>
        <dbReference type="Pfam" id="PF02687"/>
    </source>
</evidence>
<dbReference type="InterPro" id="IPR025857">
    <property type="entry name" value="MacB_PCD"/>
</dbReference>
<dbReference type="InterPro" id="IPR050250">
    <property type="entry name" value="Macrolide_Exporter_MacB"/>
</dbReference>
<keyword evidence="2" id="KW-1003">Cell membrane</keyword>
<dbReference type="InterPro" id="IPR003838">
    <property type="entry name" value="ABC3_permease_C"/>
</dbReference>
<protein>
    <recommendedName>
        <fullName evidence="12">ABC transporter permease</fullName>
    </recommendedName>
</protein>
<keyword evidence="5 7" id="KW-0472">Membrane</keyword>
<keyword evidence="4 7" id="KW-1133">Transmembrane helix</keyword>
<dbReference type="Pfam" id="PF12704">
    <property type="entry name" value="MacB_PCD"/>
    <property type="match status" value="1"/>
</dbReference>
<feature type="transmembrane region" description="Helical" evidence="7">
    <location>
        <begin position="273"/>
        <end position="296"/>
    </location>
</feature>
<evidence type="ECO:0000256" key="2">
    <source>
        <dbReference type="ARBA" id="ARBA00022475"/>
    </source>
</evidence>